<evidence type="ECO:0000256" key="3">
    <source>
        <dbReference type="ARBA" id="ARBA00011738"/>
    </source>
</evidence>
<dbReference type="InterPro" id="IPR036291">
    <property type="entry name" value="NAD(P)-bd_dom_sf"/>
</dbReference>
<dbReference type="STRING" id="1549748.WH95_11540"/>
<dbReference type="EMBL" id="LANI01000017">
    <property type="protein sequence ID" value="KKJ76754.1"/>
    <property type="molecule type" value="Genomic_DNA"/>
</dbReference>
<dbReference type="SUPFAM" id="SSF54637">
    <property type="entry name" value="Thioesterase/thiol ester dehydrase-isomerase"/>
    <property type="match status" value="1"/>
</dbReference>
<reference evidence="10 11" key="1">
    <citation type="submission" date="2015-03" db="EMBL/GenBank/DDBJ databases">
        <title>Genome sequence of Kiloniella sp. P1-1, isolated from the gut microflora of Pacific white shrimp, Penaeus vannamei.</title>
        <authorList>
            <person name="Shao Z."/>
            <person name="Wang L."/>
            <person name="Li X."/>
        </authorList>
    </citation>
    <scope>NUCLEOTIDE SEQUENCE [LARGE SCALE GENOMIC DNA]</scope>
    <source>
        <strain evidence="10 11">P1-1</strain>
    </source>
</reference>
<dbReference type="Gene3D" id="3.10.129.10">
    <property type="entry name" value="Hotdog Thioesterase"/>
    <property type="match status" value="1"/>
</dbReference>
<evidence type="ECO:0000256" key="7">
    <source>
        <dbReference type="HAMAP-Rule" id="MF_02129"/>
    </source>
</evidence>
<name>A0A0M2R8I6_9PROT</name>
<dbReference type="Proteomes" id="UP000034491">
    <property type="component" value="Unassembled WGS sequence"/>
</dbReference>
<gene>
    <name evidence="10" type="ORF">WH95_11540</name>
</gene>
<evidence type="ECO:0000259" key="8">
    <source>
        <dbReference type="Pfam" id="PF00725"/>
    </source>
</evidence>
<evidence type="ECO:0000313" key="10">
    <source>
        <dbReference type="EMBL" id="KKJ76754.1"/>
    </source>
</evidence>
<dbReference type="RefSeq" id="WP_046507184.1">
    <property type="nucleotide sequence ID" value="NZ_LANI01000017.1"/>
</dbReference>
<dbReference type="GO" id="GO:0047728">
    <property type="term" value="F:carnitine 3-dehydrogenase activity"/>
    <property type="evidence" value="ECO:0007669"/>
    <property type="project" value="UniProtKB-UniRule"/>
</dbReference>
<keyword evidence="6 7" id="KW-0520">NAD</keyword>
<dbReference type="HAMAP" id="MF_02129">
    <property type="entry name" value="L_carnitine_dehydrog"/>
    <property type="match status" value="1"/>
</dbReference>
<dbReference type="Pfam" id="PF00725">
    <property type="entry name" value="3HCDH"/>
    <property type="match status" value="1"/>
</dbReference>
<keyword evidence="5 7" id="KW-0560">Oxidoreductase</keyword>
<keyword evidence="4 7" id="KW-0963">Cytoplasm</keyword>
<comment type="catalytic activity">
    <reaction evidence="7">
        <text>carnitine + NAD(+) = 3-dehydrocarnitine + NADH + H(+)</text>
        <dbReference type="Rhea" id="RHEA:19265"/>
        <dbReference type="ChEBI" id="CHEBI:15378"/>
        <dbReference type="ChEBI" id="CHEBI:17126"/>
        <dbReference type="ChEBI" id="CHEBI:57540"/>
        <dbReference type="ChEBI" id="CHEBI:57885"/>
        <dbReference type="ChEBI" id="CHEBI:57945"/>
        <dbReference type="EC" id="1.1.1.108"/>
    </reaction>
</comment>
<comment type="function">
    <text evidence="7">Catalyzes the NAD(+)-dependent oxidation of L-carnitine to 3-dehydrocarnitine.</text>
</comment>
<organism evidence="10 11">
    <name type="scientific">Kiloniella litopenaei</name>
    <dbReference type="NCBI Taxonomy" id="1549748"/>
    <lineage>
        <taxon>Bacteria</taxon>
        <taxon>Pseudomonadati</taxon>
        <taxon>Pseudomonadota</taxon>
        <taxon>Alphaproteobacteria</taxon>
        <taxon>Rhodospirillales</taxon>
        <taxon>Kiloniellaceae</taxon>
        <taxon>Kiloniella</taxon>
    </lineage>
</organism>
<comment type="similarity">
    <text evidence="7">Belongs to the 3-hydroxyacyl-CoA dehydrogenase family. L-carnitine dehydrogenase subfamily.</text>
</comment>
<feature type="binding site" evidence="7">
    <location>
        <begin position="12"/>
        <end position="17"/>
    </location>
    <ligand>
        <name>NAD(+)</name>
        <dbReference type="ChEBI" id="CHEBI:57540"/>
    </ligand>
</feature>
<dbReference type="Pfam" id="PF02737">
    <property type="entry name" value="3HCDH_N"/>
    <property type="match status" value="1"/>
</dbReference>
<evidence type="ECO:0000256" key="1">
    <source>
        <dbReference type="ARBA" id="ARBA00004496"/>
    </source>
</evidence>
<dbReference type="PATRIC" id="fig|1549748.8.peg.478"/>
<sequence>MAREIKTVAVVGAGVIGAGWAARCLHRGIDVVVTDVSADAERGMREVVSNAEPALNQLSLAPRKEKGTLTFTTNLVEAVSKADFVQENAPEREDLKRNLLAEISKHAAPDVIIASSSSGLLPSIIQADCIHPERVLIGHPFNPVYLLPLVEVLGGEKTGAQFIEDAMAFYSSIGMKPLKVRKEIEGYISDRLQEALWREALHMVADGVATTDEIDQAVIYGPGLRWAFMGTCLTFHLAGGEQGMRHMLEQFGPALELPWTKLKAPELTDQLIDRMVEGTQQQAEGYSIRDLEQLRDNCLVSIMQSLRSFNYASGKVLKEDDEKQYEETTGSIEWAPGDDLSQPLSLHSDKVHPEWVDYNNHMTESRYLQVFGDASDALFRYVGVNADYHANGNSYYTVETHINNILEVAVHEPLKVTTQLMGVDDKRLHFYHRMFNARDNSLLATAEQMVLHVDMNAGKACPAKPHILKTLNVIMEAHNKLPEPEKLSRQMMVPPAKK</sequence>
<evidence type="ECO:0000256" key="2">
    <source>
        <dbReference type="ARBA" id="ARBA00004855"/>
    </source>
</evidence>
<comment type="caution">
    <text evidence="10">The sequence shown here is derived from an EMBL/GenBank/DDBJ whole genome shotgun (WGS) entry which is preliminary data.</text>
</comment>
<dbReference type="UniPathway" id="UPA00117"/>
<evidence type="ECO:0000256" key="5">
    <source>
        <dbReference type="ARBA" id="ARBA00023002"/>
    </source>
</evidence>
<dbReference type="OrthoDB" id="9803287at2"/>
<evidence type="ECO:0000256" key="6">
    <source>
        <dbReference type="ARBA" id="ARBA00023027"/>
    </source>
</evidence>
<dbReference type="InterPro" id="IPR006176">
    <property type="entry name" value="3-OHacyl-CoA_DH_NAD-bd"/>
</dbReference>
<dbReference type="GO" id="GO:0070403">
    <property type="term" value="F:NAD+ binding"/>
    <property type="evidence" value="ECO:0007669"/>
    <property type="project" value="InterPro"/>
</dbReference>
<comment type="subcellular location">
    <subcellularLocation>
        <location evidence="1 7">Cytoplasm</location>
    </subcellularLocation>
</comment>
<dbReference type="InterPro" id="IPR013328">
    <property type="entry name" value="6PGD_dom2"/>
</dbReference>
<dbReference type="GO" id="GO:0009437">
    <property type="term" value="P:carnitine metabolic process"/>
    <property type="evidence" value="ECO:0007669"/>
    <property type="project" value="UniProtKB-UniRule"/>
</dbReference>
<dbReference type="GO" id="GO:0005737">
    <property type="term" value="C:cytoplasm"/>
    <property type="evidence" value="ECO:0007669"/>
    <property type="project" value="UniProtKB-SubCell"/>
</dbReference>
<comment type="pathway">
    <text evidence="2 7">Amine and polyamine metabolism; carnitine metabolism.</text>
</comment>
<comment type="subunit">
    <text evidence="3 7">Homodimer.</text>
</comment>
<dbReference type="AlphaFoldDB" id="A0A0M2R8I6"/>
<dbReference type="InterPro" id="IPR008927">
    <property type="entry name" value="6-PGluconate_DH-like_C_sf"/>
</dbReference>
<dbReference type="Pfam" id="PF13279">
    <property type="entry name" value="4HBT_2"/>
    <property type="match status" value="1"/>
</dbReference>
<dbReference type="NCBIfam" id="NF005716">
    <property type="entry name" value="PRK07531.1"/>
    <property type="match status" value="1"/>
</dbReference>
<dbReference type="Gene3D" id="3.40.50.720">
    <property type="entry name" value="NAD(P)-binding Rossmann-like Domain"/>
    <property type="match status" value="1"/>
</dbReference>
<dbReference type="PANTHER" id="PTHR48075:SF5">
    <property type="entry name" value="3-HYDROXYBUTYRYL-COA DEHYDROGENASE"/>
    <property type="match status" value="1"/>
</dbReference>
<dbReference type="InterPro" id="IPR006108">
    <property type="entry name" value="3HC_DH_C"/>
</dbReference>
<feature type="domain" description="3-hydroxyacyl-CoA dehydrogenase C-terminal" evidence="8">
    <location>
        <begin position="186"/>
        <end position="286"/>
    </location>
</feature>
<accession>A0A0M2R8I6</accession>
<dbReference type="CDD" id="cd00586">
    <property type="entry name" value="4HBT"/>
    <property type="match status" value="1"/>
</dbReference>
<evidence type="ECO:0000313" key="11">
    <source>
        <dbReference type="Proteomes" id="UP000034491"/>
    </source>
</evidence>
<dbReference type="SUPFAM" id="SSF48179">
    <property type="entry name" value="6-phosphogluconate dehydrogenase C-terminal domain-like"/>
    <property type="match status" value="1"/>
</dbReference>
<proteinExistence type="inferred from homology"/>
<dbReference type="InterPro" id="IPR029069">
    <property type="entry name" value="HotDog_dom_sf"/>
</dbReference>
<feature type="domain" description="3-hydroxyacyl-CoA dehydrogenase NAD binding" evidence="9">
    <location>
        <begin position="7"/>
        <end position="183"/>
    </location>
</feature>
<dbReference type="NCBIfam" id="NF005471">
    <property type="entry name" value="PRK07066.1"/>
    <property type="match status" value="1"/>
</dbReference>
<protein>
    <recommendedName>
        <fullName evidence="7">L-carnitine dehydrogenase</fullName>
        <shortName evidence="7">CDH</shortName>
        <shortName evidence="7">L-CDH</shortName>
        <ecNumber evidence="7">1.1.1.108</ecNumber>
    </recommendedName>
</protein>
<evidence type="ECO:0000256" key="4">
    <source>
        <dbReference type="ARBA" id="ARBA00022490"/>
    </source>
</evidence>
<keyword evidence="11" id="KW-1185">Reference proteome</keyword>
<dbReference type="SUPFAM" id="SSF51735">
    <property type="entry name" value="NAD(P)-binding Rossmann-fold domains"/>
    <property type="match status" value="1"/>
</dbReference>
<dbReference type="Gene3D" id="1.10.1040.10">
    <property type="entry name" value="N-(1-d-carboxylethyl)-l-norvaline Dehydrogenase, domain 2"/>
    <property type="match status" value="1"/>
</dbReference>
<dbReference type="PANTHER" id="PTHR48075">
    <property type="entry name" value="3-HYDROXYACYL-COA DEHYDROGENASE FAMILY PROTEIN"/>
    <property type="match status" value="1"/>
</dbReference>
<dbReference type="InterPro" id="IPR026578">
    <property type="entry name" value="L-carnitine_dehydrogenase"/>
</dbReference>
<dbReference type="EC" id="1.1.1.108" evidence="7"/>
<evidence type="ECO:0000259" key="9">
    <source>
        <dbReference type="Pfam" id="PF02737"/>
    </source>
</evidence>
<dbReference type="GO" id="GO:0006631">
    <property type="term" value="P:fatty acid metabolic process"/>
    <property type="evidence" value="ECO:0007669"/>
    <property type="project" value="InterPro"/>
</dbReference>